<dbReference type="PANTHER" id="PTHR30474">
    <property type="entry name" value="CELL CYCLE PROTEIN"/>
    <property type="match status" value="1"/>
</dbReference>
<evidence type="ECO:0000256" key="5">
    <source>
        <dbReference type="ARBA" id="ARBA00023136"/>
    </source>
</evidence>
<accession>G7WDF4</accession>
<dbReference type="GO" id="GO:0015648">
    <property type="term" value="F:lipid-linked peptidoglycan transporter activity"/>
    <property type="evidence" value="ECO:0007669"/>
    <property type="project" value="TreeGrafter"/>
</dbReference>
<dbReference type="Proteomes" id="UP000006346">
    <property type="component" value="Chromosome"/>
</dbReference>
<keyword evidence="8" id="KW-1185">Reference proteome</keyword>
<feature type="transmembrane region" description="Helical" evidence="6">
    <location>
        <begin position="397"/>
        <end position="419"/>
    </location>
</feature>
<organism evidence="7 8">
    <name type="scientific">Desulfosporosinus orientis (strain ATCC 19365 / DSM 765 / NCIMB 8382 / VKM B-1628 / Singapore I)</name>
    <name type="common">Desulfotomaculum orientis</name>
    <dbReference type="NCBI Taxonomy" id="768706"/>
    <lineage>
        <taxon>Bacteria</taxon>
        <taxon>Bacillati</taxon>
        <taxon>Bacillota</taxon>
        <taxon>Clostridia</taxon>
        <taxon>Eubacteriales</taxon>
        <taxon>Desulfitobacteriaceae</taxon>
        <taxon>Desulfosporosinus</taxon>
    </lineage>
</organism>
<dbReference type="AlphaFoldDB" id="G7WDF4"/>
<feature type="transmembrane region" description="Helical" evidence="6">
    <location>
        <begin position="171"/>
        <end position="194"/>
    </location>
</feature>
<evidence type="ECO:0000256" key="4">
    <source>
        <dbReference type="ARBA" id="ARBA00022989"/>
    </source>
</evidence>
<dbReference type="InterPro" id="IPR001182">
    <property type="entry name" value="FtsW/RodA"/>
</dbReference>
<keyword evidence="5 6" id="KW-0472">Membrane</keyword>
<dbReference type="NCBIfam" id="NF038403">
    <property type="entry name" value="perm_prefix_1"/>
    <property type="match status" value="1"/>
</dbReference>
<keyword evidence="4 6" id="KW-1133">Transmembrane helix</keyword>
<feature type="transmembrane region" description="Helical" evidence="6">
    <location>
        <begin position="286"/>
        <end position="304"/>
    </location>
</feature>
<feature type="transmembrane region" description="Helical" evidence="6">
    <location>
        <begin position="360"/>
        <end position="382"/>
    </location>
</feature>
<dbReference type="GO" id="GO:0032153">
    <property type="term" value="C:cell division site"/>
    <property type="evidence" value="ECO:0007669"/>
    <property type="project" value="TreeGrafter"/>
</dbReference>
<gene>
    <name evidence="7" type="ordered locus">Desor_2332</name>
</gene>
<dbReference type="OrthoDB" id="9802195at2"/>
<evidence type="ECO:0000256" key="3">
    <source>
        <dbReference type="ARBA" id="ARBA00022960"/>
    </source>
</evidence>
<keyword evidence="2 6" id="KW-0812">Transmembrane</keyword>
<feature type="transmembrane region" description="Helical" evidence="6">
    <location>
        <begin position="324"/>
        <end position="348"/>
    </location>
</feature>
<evidence type="ECO:0000313" key="7">
    <source>
        <dbReference type="EMBL" id="AET67923.1"/>
    </source>
</evidence>
<dbReference type="KEGG" id="dor:Desor_2332"/>
<feature type="transmembrane region" description="Helical" evidence="6">
    <location>
        <begin position="245"/>
        <end position="265"/>
    </location>
</feature>
<keyword evidence="3" id="KW-0133">Cell shape</keyword>
<reference evidence="8" key="1">
    <citation type="submission" date="2011-11" db="EMBL/GenBank/DDBJ databases">
        <title>Complete sequence of Desulfosporosinus orientis DSM 765.</title>
        <authorList>
            <person name="Lucas S."/>
            <person name="Han J."/>
            <person name="Lapidus A."/>
            <person name="Cheng J.-F."/>
            <person name="Goodwin L."/>
            <person name="Pitluck S."/>
            <person name="Peters L."/>
            <person name="Ovchinnikova G."/>
            <person name="Teshima H."/>
            <person name="Detter J.C."/>
            <person name="Han C."/>
            <person name="Tapia R."/>
            <person name="Land M."/>
            <person name="Hauser L."/>
            <person name="Kyrpides N."/>
            <person name="Ivanova N."/>
            <person name="Pagani I."/>
            <person name="Pester M."/>
            <person name="Spring S."/>
            <person name="Ollivier B."/>
            <person name="Rattei T."/>
            <person name="Klenk H.-P."/>
            <person name="Wagner M."/>
            <person name="Loy A."/>
            <person name="Woyke T."/>
        </authorList>
    </citation>
    <scope>NUCLEOTIDE SEQUENCE [LARGE SCALE GENOMIC DNA]</scope>
    <source>
        <strain evidence="8">ATCC 19365 / DSM 765 / NCIMB 8382 / VKM B-1628</strain>
    </source>
</reference>
<dbReference type="GO" id="GO:0005886">
    <property type="term" value="C:plasma membrane"/>
    <property type="evidence" value="ECO:0007669"/>
    <property type="project" value="TreeGrafter"/>
</dbReference>
<keyword evidence="7" id="KW-0132">Cell division</keyword>
<evidence type="ECO:0000256" key="2">
    <source>
        <dbReference type="ARBA" id="ARBA00022692"/>
    </source>
</evidence>
<keyword evidence="7" id="KW-0131">Cell cycle</keyword>
<name>G7WDF4_DESOD</name>
<dbReference type="EMBL" id="CP003108">
    <property type="protein sequence ID" value="AET67923.1"/>
    <property type="molecule type" value="Genomic_DNA"/>
</dbReference>
<comment type="subcellular location">
    <subcellularLocation>
        <location evidence="1">Membrane</location>
        <topology evidence="1">Multi-pass membrane protein</topology>
    </subcellularLocation>
</comment>
<sequence length="435" mass="47563">MVITESDKFQVYINEVCSQISLRDAHQEIKLELMSHLREGCDEYLSQGFSDDEAVSKAIAQMGDAALVGKQLDKVHKPKQEWSILALSLLFVSTGLLVLYFMGNQGLLTTSFFTKGLLYTTLGVFIIAGLYFFDYRKLEAYSKHIYVGTILLLAITYFSGLSISGKHWLQIGGVTLDVAAISPLLFAITLAGILNKWDWSKSRMLLSGLLLCVMPLVFILLNGSLAAGAIYFITCMVFLIVSGAGYRIALLLMGLAGGTTALSIISKPYILHRLTAFINTHADPLGSSYQTIMLSNLISSSGYYGQSFTFDTRGIPAAHTDFIFAYISCTFGWIAAIILAVLIMMFLIRMTRIAVIVKNNYARLLASGLAAIFAVQFLWNIAMNLGFAPISEVGLPFISYGGSQLIINALAVGIILSIYRRKNGPIDNQGGPVNL</sequence>
<dbReference type="PATRIC" id="fig|768706.3.peg.2340"/>
<dbReference type="HOGENOM" id="CLU_029243_7_0_9"/>
<dbReference type="GO" id="GO:0051301">
    <property type="term" value="P:cell division"/>
    <property type="evidence" value="ECO:0007669"/>
    <property type="project" value="UniProtKB-KW"/>
</dbReference>
<evidence type="ECO:0000256" key="1">
    <source>
        <dbReference type="ARBA" id="ARBA00004141"/>
    </source>
</evidence>
<protein>
    <submittedName>
        <fullName evidence="7">Bacterial cell division membrane protein</fullName>
    </submittedName>
</protein>
<dbReference type="InterPro" id="IPR047928">
    <property type="entry name" value="Perm_prefix_1"/>
</dbReference>
<feature type="transmembrane region" description="Helical" evidence="6">
    <location>
        <begin position="206"/>
        <end position="239"/>
    </location>
</feature>
<feature type="transmembrane region" description="Helical" evidence="6">
    <location>
        <begin position="82"/>
        <end position="101"/>
    </location>
</feature>
<evidence type="ECO:0000313" key="8">
    <source>
        <dbReference type="Proteomes" id="UP000006346"/>
    </source>
</evidence>
<feature type="transmembrane region" description="Helical" evidence="6">
    <location>
        <begin position="113"/>
        <end position="133"/>
    </location>
</feature>
<dbReference type="eggNOG" id="COG0772">
    <property type="taxonomic scope" value="Bacteria"/>
</dbReference>
<feature type="transmembrane region" description="Helical" evidence="6">
    <location>
        <begin position="145"/>
        <end position="165"/>
    </location>
</feature>
<dbReference type="RefSeq" id="WP_014184732.1">
    <property type="nucleotide sequence ID" value="NC_016584.1"/>
</dbReference>
<evidence type="ECO:0000256" key="6">
    <source>
        <dbReference type="SAM" id="Phobius"/>
    </source>
</evidence>
<reference evidence="7 8" key="2">
    <citation type="journal article" date="2012" name="J. Bacteriol.">
        <title>Complete genome sequences of Desulfosporosinus orientis DSM765T, Desulfosporosinus youngiae DSM17734T, Desulfosporosinus meridiei DSM13257T, and Desulfosporosinus acidiphilus DSM22704T.</title>
        <authorList>
            <person name="Pester M."/>
            <person name="Brambilla E."/>
            <person name="Alazard D."/>
            <person name="Rattei T."/>
            <person name="Weinmaier T."/>
            <person name="Han J."/>
            <person name="Lucas S."/>
            <person name="Lapidus A."/>
            <person name="Cheng J.F."/>
            <person name="Goodwin L."/>
            <person name="Pitluck S."/>
            <person name="Peters L."/>
            <person name="Ovchinnikova G."/>
            <person name="Teshima H."/>
            <person name="Detter J.C."/>
            <person name="Han C.S."/>
            <person name="Tapia R."/>
            <person name="Land M.L."/>
            <person name="Hauser L."/>
            <person name="Kyrpides N.C."/>
            <person name="Ivanova N.N."/>
            <person name="Pagani I."/>
            <person name="Huntmann M."/>
            <person name="Wei C.L."/>
            <person name="Davenport K.W."/>
            <person name="Daligault H."/>
            <person name="Chain P.S."/>
            <person name="Chen A."/>
            <person name="Mavromatis K."/>
            <person name="Markowitz V."/>
            <person name="Szeto E."/>
            <person name="Mikhailova N."/>
            <person name="Pati A."/>
            <person name="Wagner M."/>
            <person name="Woyke T."/>
            <person name="Ollivier B."/>
            <person name="Klenk H.P."/>
            <person name="Spring S."/>
            <person name="Loy A."/>
        </authorList>
    </citation>
    <scope>NUCLEOTIDE SEQUENCE [LARGE SCALE GENOMIC DNA]</scope>
    <source>
        <strain evidence="8">ATCC 19365 / DSM 765 / NCIMB 8382 / VKM B-1628</strain>
    </source>
</reference>
<dbReference type="GO" id="GO:0008360">
    <property type="term" value="P:regulation of cell shape"/>
    <property type="evidence" value="ECO:0007669"/>
    <property type="project" value="UniProtKB-KW"/>
</dbReference>
<proteinExistence type="predicted"/>
<dbReference type="Pfam" id="PF01098">
    <property type="entry name" value="FTSW_RODA_SPOVE"/>
    <property type="match status" value="1"/>
</dbReference>
<dbReference type="STRING" id="768706.Desor_2332"/>
<dbReference type="PANTHER" id="PTHR30474:SF1">
    <property type="entry name" value="PEPTIDOGLYCAN GLYCOSYLTRANSFERASE MRDB"/>
    <property type="match status" value="1"/>
</dbReference>